<feature type="transmembrane region" description="Helical" evidence="7">
    <location>
        <begin position="14"/>
        <end position="36"/>
    </location>
</feature>
<feature type="transmembrane region" description="Helical" evidence="7">
    <location>
        <begin position="116"/>
        <end position="137"/>
    </location>
</feature>
<keyword evidence="2 7" id="KW-0812">Transmembrane</keyword>
<dbReference type="InterPro" id="IPR049326">
    <property type="entry name" value="Rhodopsin_dom_fungi"/>
</dbReference>
<reference evidence="9" key="2">
    <citation type="submission" date="2023-05" db="EMBL/GenBank/DDBJ databases">
        <authorList>
            <consortium name="Lawrence Berkeley National Laboratory"/>
            <person name="Steindorff A."/>
            <person name="Hensen N."/>
            <person name="Bonometti L."/>
            <person name="Westerberg I."/>
            <person name="Brannstrom I.O."/>
            <person name="Guillou S."/>
            <person name="Cros-Aarteil S."/>
            <person name="Calhoun S."/>
            <person name="Haridas S."/>
            <person name="Kuo A."/>
            <person name="Mondo S."/>
            <person name="Pangilinan J."/>
            <person name="Riley R."/>
            <person name="Labutti K."/>
            <person name="Andreopoulos B."/>
            <person name="Lipzen A."/>
            <person name="Chen C."/>
            <person name="Yanf M."/>
            <person name="Daum C."/>
            <person name="Ng V."/>
            <person name="Clum A."/>
            <person name="Ohm R."/>
            <person name="Martin F."/>
            <person name="Silar P."/>
            <person name="Natvig D."/>
            <person name="Lalanne C."/>
            <person name="Gautier V."/>
            <person name="Ament-Velasquez S.L."/>
            <person name="Kruys A."/>
            <person name="Hutchinson M.I."/>
            <person name="Powell A.J."/>
            <person name="Barry K."/>
            <person name="Miller A.N."/>
            <person name="Grigoriev I.V."/>
            <person name="Debuchy R."/>
            <person name="Gladieux P."/>
            <person name="Thoren M.H."/>
            <person name="Johannesson H."/>
        </authorList>
    </citation>
    <scope>NUCLEOTIDE SEQUENCE</scope>
    <source>
        <strain evidence="9">CBS 532.94</strain>
    </source>
</reference>
<dbReference type="Proteomes" id="UP001303760">
    <property type="component" value="Unassembled WGS sequence"/>
</dbReference>
<evidence type="ECO:0000256" key="3">
    <source>
        <dbReference type="ARBA" id="ARBA00022989"/>
    </source>
</evidence>
<feature type="domain" description="Rhodopsin" evidence="8">
    <location>
        <begin position="32"/>
        <end position="261"/>
    </location>
</feature>
<dbReference type="PANTHER" id="PTHR33048:SF146">
    <property type="entry name" value="INTEGRAL MEMBRANE PROTEIN"/>
    <property type="match status" value="1"/>
</dbReference>
<organism evidence="9 10">
    <name type="scientific">Achaetomium macrosporum</name>
    <dbReference type="NCBI Taxonomy" id="79813"/>
    <lineage>
        <taxon>Eukaryota</taxon>
        <taxon>Fungi</taxon>
        <taxon>Dikarya</taxon>
        <taxon>Ascomycota</taxon>
        <taxon>Pezizomycotina</taxon>
        <taxon>Sordariomycetes</taxon>
        <taxon>Sordariomycetidae</taxon>
        <taxon>Sordariales</taxon>
        <taxon>Chaetomiaceae</taxon>
        <taxon>Achaetomium</taxon>
    </lineage>
</organism>
<keyword evidence="4 7" id="KW-0472">Membrane</keyword>
<keyword evidence="10" id="KW-1185">Reference proteome</keyword>
<dbReference type="EMBL" id="MU860011">
    <property type="protein sequence ID" value="KAK4242201.1"/>
    <property type="molecule type" value="Genomic_DNA"/>
</dbReference>
<dbReference type="PANTHER" id="PTHR33048">
    <property type="entry name" value="PTH11-LIKE INTEGRAL MEMBRANE PROTEIN (AFU_ORTHOLOGUE AFUA_5G11245)"/>
    <property type="match status" value="1"/>
</dbReference>
<feature type="compositionally biased region" description="Low complexity" evidence="6">
    <location>
        <begin position="264"/>
        <end position="284"/>
    </location>
</feature>
<feature type="transmembrane region" description="Helical" evidence="7">
    <location>
        <begin position="87"/>
        <end position="104"/>
    </location>
</feature>
<evidence type="ECO:0000313" key="9">
    <source>
        <dbReference type="EMBL" id="KAK4242201.1"/>
    </source>
</evidence>
<comment type="similarity">
    <text evidence="5">Belongs to the SAT4 family.</text>
</comment>
<evidence type="ECO:0000256" key="2">
    <source>
        <dbReference type="ARBA" id="ARBA00022692"/>
    </source>
</evidence>
<dbReference type="InterPro" id="IPR052337">
    <property type="entry name" value="SAT4-like"/>
</dbReference>
<protein>
    <recommendedName>
        <fullName evidence="8">Rhodopsin domain-containing protein</fullName>
    </recommendedName>
</protein>
<dbReference type="GO" id="GO:0016020">
    <property type="term" value="C:membrane"/>
    <property type="evidence" value="ECO:0007669"/>
    <property type="project" value="UniProtKB-SubCell"/>
</dbReference>
<accession>A0AAN7CIE5</accession>
<feature type="compositionally biased region" description="Basic and acidic residues" evidence="6">
    <location>
        <begin position="336"/>
        <end position="356"/>
    </location>
</feature>
<comment type="subcellular location">
    <subcellularLocation>
        <location evidence="1">Membrane</location>
        <topology evidence="1">Multi-pass membrane protein</topology>
    </subcellularLocation>
</comment>
<comment type="caution">
    <text evidence="9">The sequence shown here is derived from an EMBL/GenBank/DDBJ whole genome shotgun (WGS) entry which is preliminary data.</text>
</comment>
<evidence type="ECO:0000256" key="7">
    <source>
        <dbReference type="SAM" id="Phobius"/>
    </source>
</evidence>
<evidence type="ECO:0000313" key="10">
    <source>
        <dbReference type="Proteomes" id="UP001303760"/>
    </source>
</evidence>
<evidence type="ECO:0000256" key="6">
    <source>
        <dbReference type="SAM" id="MobiDB-lite"/>
    </source>
</evidence>
<evidence type="ECO:0000256" key="1">
    <source>
        <dbReference type="ARBA" id="ARBA00004141"/>
    </source>
</evidence>
<dbReference type="AlphaFoldDB" id="A0AAN7CIE5"/>
<feature type="region of interest" description="Disordered" evidence="6">
    <location>
        <begin position="264"/>
        <end position="383"/>
    </location>
</feature>
<keyword evidence="3 7" id="KW-1133">Transmembrane helix</keyword>
<proteinExistence type="inferred from homology"/>
<gene>
    <name evidence="9" type="ORF">C8A03DRAFT_40474</name>
</gene>
<feature type="transmembrane region" description="Helical" evidence="7">
    <location>
        <begin position="197"/>
        <end position="218"/>
    </location>
</feature>
<evidence type="ECO:0000256" key="5">
    <source>
        <dbReference type="ARBA" id="ARBA00038359"/>
    </source>
</evidence>
<feature type="transmembrane region" description="Helical" evidence="7">
    <location>
        <begin position="165"/>
        <end position="185"/>
    </location>
</feature>
<reference evidence="9" key="1">
    <citation type="journal article" date="2023" name="Mol. Phylogenet. Evol.">
        <title>Genome-scale phylogeny and comparative genomics of the fungal order Sordariales.</title>
        <authorList>
            <person name="Hensen N."/>
            <person name="Bonometti L."/>
            <person name="Westerberg I."/>
            <person name="Brannstrom I.O."/>
            <person name="Guillou S."/>
            <person name="Cros-Aarteil S."/>
            <person name="Calhoun S."/>
            <person name="Haridas S."/>
            <person name="Kuo A."/>
            <person name="Mondo S."/>
            <person name="Pangilinan J."/>
            <person name="Riley R."/>
            <person name="LaButti K."/>
            <person name="Andreopoulos B."/>
            <person name="Lipzen A."/>
            <person name="Chen C."/>
            <person name="Yan M."/>
            <person name="Daum C."/>
            <person name="Ng V."/>
            <person name="Clum A."/>
            <person name="Steindorff A."/>
            <person name="Ohm R.A."/>
            <person name="Martin F."/>
            <person name="Silar P."/>
            <person name="Natvig D.O."/>
            <person name="Lalanne C."/>
            <person name="Gautier V."/>
            <person name="Ament-Velasquez S.L."/>
            <person name="Kruys A."/>
            <person name="Hutchinson M.I."/>
            <person name="Powell A.J."/>
            <person name="Barry K."/>
            <person name="Miller A.N."/>
            <person name="Grigoriev I.V."/>
            <person name="Debuchy R."/>
            <person name="Gladieux P."/>
            <person name="Hiltunen Thoren M."/>
            <person name="Johannesson H."/>
        </authorList>
    </citation>
    <scope>NUCLEOTIDE SEQUENCE</scope>
    <source>
        <strain evidence="9">CBS 532.94</strain>
    </source>
</reference>
<evidence type="ECO:0000256" key="4">
    <source>
        <dbReference type="ARBA" id="ARBA00023136"/>
    </source>
</evidence>
<sequence>MAADFTADLSRGPVLLSFSLATASFAFATTFVRFYTRKRIDGGFGADDYTSGAATVIALIGTIFGILESTSSDPARALQFNVLGQPWYLISVTLSKISICLFFMDLLRRARQWRLLLAGLIVAMAVINLVFALAVYLQCWPLEKLWNPDVAGDCSGPGIQMSLGYAQGALSVFSWVFFALFQVLIVRDVSRGGKPKWPFYVTSALSLVCGIFVIVRTAQISQTAGISIYIIQFFYASAMANLEQNLSLISSNLLTLGPLFSPSSSLTTTTTTTRTTSTTTSSPSHRSKNSRRDPYSSASSASTSRSHRSGKSTSTKPTVLSPPNRPGSSTSTRSIVRPDTDSSRESSRHDDHHHSDPAGYDGLAQRHGQREGEGYGYGHGDGDRGGSDHINLGAWWPRGIIKTVEVEVVEEVNEEYVAAVAGGGGGGGMNGVGVGVGAGRSAGSSSIMRGSGASAVAQDWESILRAGPPR</sequence>
<dbReference type="Pfam" id="PF20684">
    <property type="entry name" value="Fung_rhodopsin"/>
    <property type="match status" value="1"/>
</dbReference>
<name>A0AAN7CIE5_9PEZI</name>
<evidence type="ECO:0000259" key="8">
    <source>
        <dbReference type="Pfam" id="PF20684"/>
    </source>
</evidence>
<feature type="transmembrane region" description="Helical" evidence="7">
    <location>
        <begin position="48"/>
        <end position="67"/>
    </location>
</feature>